<evidence type="ECO:0000313" key="2">
    <source>
        <dbReference type="Proteomes" id="UP000766336"/>
    </source>
</evidence>
<dbReference type="EMBL" id="JAHCDA010000003">
    <property type="protein sequence ID" value="MBS7812295.1"/>
    <property type="molecule type" value="Genomic_DNA"/>
</dbReference>
<reference evidence="1 2" key="1">
    <citation type="submission" date="2021-05" db="EMBL/GenBank/DDBJ databases">
        <title>Roseococcus sp. XZZS9, whole genome shotgun sequencing project.</title>
        <authorList>
            <person name="Zhao G."/>
            <person name="Shen L."/>
        </authorList>
    </citation>
    <scope>NUCLEOTIDE SEQUENCE [LARGE SCALE GENOMIC DNA]</scope>
    <source>
        <strain evidence="1 2">XZZS9</strain>
    </source>
</reference>
<dbReference type="Proteomes" id="UP000766336">
    <property type="component" value="Unassembled WGS sequence"/>
</dbReference>
<protein>
    <submittedName>
        <fullName evidence="1">Reverse transcriptase-like protein</fullName>
    </submittedName>
</protein>
<sequence>MTIKIAQAKLAEHRVKADIRPPLITLICDASWCPTTNAGGWAIWWKSSAKSGKASGFFNTPFAKSYIAEAAAIVNGLHRADAQGAQVLVQTDCLSAISLLRDKPKPASGADALMVWERFCSVSTHTGARVTFRHIKAHSGTDTPRTWVHDMLDQEARFQMRLRRHELKGAA</sequence>
<dbReference type="SUPFAM" id="SSF53098">
    <property type="entry name" value="Ribonuclease H-like"/>
    <property type="match status" value="1"/>
</dbReference>
<dbReference type="InterPro" id="IPR036397">
    <property type="entry name" value="RNaseH_sf"/>
</dbReference>
<organism evidence="1 2">
    <name type="scientific">Roseococcus pinisoli</name>
    <dbReference type="NCBI Taxonomy" id="2835040"/>
    <lineage>
        <taxon>Bacteria</taxon>
        <taxon>Pseudomonadati</taxon>
        <taxon>Pseudomonadota</taxon>
        <taxon>Alphaproteobacteria</taxon>
        <taxon>Acetobacterales</taxon>
        <taxon>Roseomonadaceae</taxon>
        <taxon>Roseococcus</taxon>
    </lineage>
</organism>
<dbReference type="InterPro" id="IPR012337">
    <property type="entry name" value="RNaseH-like_sf"/>
</dbReference>
<proteinExistence type="predicted"/>
<name>A0ABS5QF20_9PROT</name>
<comment type="caution">
    <text evidence="1">The sequence shown here is derived from an EMBL/GenBank/DDBJ whole genome shotgun (WGS) entry which is preliminary data.</text>
</comment>
<dbReference type="Gene3D" id="3.30.420.10">
    <property type="entry name" value="Ribonuclease H-like superfamily/Ribonuclease H"/>
    <property type="match status" value="1"/>
</dbReference>
<accession>A0ABS5QF20</accession>
<gene>
    <name evidence="1" type="ORF">KHU32_15200</name>
</gene>
<keyword evidence="2" id="KW-1185">Reference proteome</keyword>
<dbReference type="RefSeq" id="WP_213671003.1">
    <property type="nucleotide sequence ID" value="NZ_JAHCDA010000003.1"/>
</dbReference>
<evidence type="ECO:0000313" key="1">
    <source>
        <dbReference type="EMBL" id="MBS7812295.1"/>
    </source>
</evidence>